<sequence>MLEGVMHDFRQDEYRGLSCQAVLSMTFVREPEN</sequence>
<dbReference type="AlphaFoldDB" id="A0A2N3QQC3"/>
<evidence type="ECO:0000313" key="2">
    <source>
        <dbReference type="Proteomes" id="UP000233783"/>
    </source>
</evidence>
<gene>
    <name evidence="1" type="ORF">CQR56_1746</name>
</gene>
<reference evidence="1 2" key="1">
    <citation type="submission" date="2017-10" db="EMBL/GenBank/DDBJ databases">
        <title>Bifidobacterium genomics.</title>
        <authorList>
            <person name="Lugli G.A."/>
            <person name="Milani C."/>
            <person name="Mancabelli L."/>
        </authorList>
    </citation>
    <scope>NUCLEOTIDE SEQUENCE [LARGE SCALE GENOMIC DNA]</scope>
    <source>
        <strain evidence="1 2">1744B</strain>
    </source>
</reference>
<comment type="caution">
    <text evidence="1">The sequence shown here is derived from an EMBL/GenBank/DDBJ whole genome shotgun (WGS) entry which is preliminary data.</text>
</comment>
<proteinExistence type="predicted"/>
<evidence type="ECO:0000313" key="1">
    <source>
        <dbReference type="EMBL" id="PKU93915.1"/>
    </source>
</evidence>
<name>A0A2N3QQC3_9BIFI</name>
<dbReference type="EMBL" id="PCHB01000026">
    <property type="protein sequence ID" value="PKU93915.1"/>
    <property type="molecule type" value="Genomic_DNA"/>
</dbReference>
<protein>
    <submittedName>
        <fullName evidence="1">Uncharacterized protein</fullName>
    </submittedName>
</protein>
<dbReference type="Proteomes" id="UP000233783">
    <property type="component" value="Unassembled WGS sequence"/>
</dbReference>
<organism evidence="1 2">
    <name type="scientific">Bifidobacterium pseudolongum subsp. globosum</name>
    <dbReference type="NCBI Taxonomy" id="1690"/>
    <lineage>
        <taxon>Bacteria</taxon>
        <taxon>Bacillati</taxon>
        <taxon>Actinomycetota</taxon>
        <taxon>Actinomycetes</taxon>
        <taxon>Bifidobacteriales</taxon>
        <taxon>Bifidobacteriaceae</taxon>
        <taxon>Bifidobacterium</taxon>
    </lineage>
</organism>
<accession>A0A2N3QQC3</accession>